<proteinExistence type="predicted"/>
<dbReference type="EMBL" id="JAANNP010000017">
    <property type="protein sequence ID" value="NHC15127.1"/>
    <property type="molecule type" value="Genomic_DNA"/>
</dbReference>
<dbReference type="Proteomes" id="UP000800981">
    <property type="component" value="Unassembled WGS sequence"/>
</dbReference>
<protein>
    <submittedName>
        <fullName evidence="2">PilZ domain-containing protein</fullName>
    </submittedName>
</protein>
<gene>
    <name evidence="2" type="ORF">G9H71_15160</name>
</gene>
<evidence type="ECO:0000313" key="2">
    <source>
        <dbReference type="EMBL" id="NHC15127.1"/>
    </source>
</evidence>
<feature type="domain" description="PilZ" evidence="1">
    <location>
        <begin position="96"/>
        <end position="188"/>
    </location>
</feature>
<dbReference type="RefSeq" id="WP_166283305.1">
    <property type="nucleotide sequence ID" value="NZ_JAANNP010000017.1"/>
</dbReference>
<comment type="caution">
    <text evidence="2">The sequence shown here is derived from an EMBL/GenBank/DDBJ whole genome shotgun (WGS) entry which is preliminary data.</text>
</comment>
<reference evidence="2 3" key="1">
    <citation type="submission" date="2020-03" db="EMBL/GenBank/DDBJ databases">
        <title>Two novel Motilibacter sp.</title>
        <authorList>
            <person name="Liu S."/>
        </authorList>
    </citation>
    <scope>NUCLEOTIDE SEQUENCE [LARGE SCALE GENOMIC DNA]</scope>
    <source>
        <strain evidence="2 3">E257</strain>
    </source>
</reference>
<evidence type="ECO:0000313" key="3">
    <source>
        <dbReference type="Proteomes" id="UP000800981"/>
    </source>
</evidence>
<evidence type="ECO:0000259" key="1">
    <source>
        <dbReference type="Pfam" id="PF07238"/>
    </source>
</evidence>
<dbReference type="Gene3D" id="2.40.10.220">
    <property type="entry name" value="predicted glycosyltransferase like domains"/>
    <property type="match status" value="1"/>
</dbReference>
<dbReference type="Pfam" id="PF07238">
    <property type="entry name" value="PilZ"/>
    <property type="match status" value="1"/>
</dbReference>
<keyword evidence="3" id="KW-1185">Reference proteome</keyword>
<dbReference type="InterPro" id="IPR009875">
    <property type="entry name" value="PilZ_domain"/>
</dbReference>
<sequence length="212" mass="23005">MTALPEVNELVRVALNDDELVLPSRVEDSVDGDLLLAAAAYVGDVEGPKEGSVVSIHWTCNRGVCSVAALYLGQERTPTGMRIWRVRPAGSIELVQRRRYARVEFNGALSVVNSEVDTVRVGWMLDLGEGGVRCRVAPGAFKPDEPVECRLSVDGDVVVVMGSVLRAEKPVNGYEELVITFPDDHPAADLVRKHVFAEQLRARRAASVGGQS</sequence>
<accession>A0ABX0GWE8</accession>
<name>A0ABX0GWE8_9ACTN</name>
<organism evidence="2 3">
    <name type="scientific">Motilibacter deserti</name>
    <dbReference type="NCBI Taxonomy" id="2714956"/>
    <lineage>
        <taxon>Bacteria</taxon>
        <taxon>Bacillati</taxon>
        <taxon>Actinomycetota</taxon>
        <taxon>Actinomycetes</taxon>
        <taxon>Motilibacterales</taxon>
        <taxon>Motilibacteraceae</taxon>
        <taxon>Motilibacter</taxon>
    </lineage>
</organism>